<dbReference type="RefSeq" id="WP_382210141.1">
    <property type="nucleotide sequence ID" value="NZ_JBHSZH010000005.1"/>
</dbReference>
<gene>
    <name evidence="2" type="ORF">ACFQJ6_18175</name>
</gene>
<comment type="caution">
    <text evidence="2">The sequence shown here is derived from an EMBL/GenBank/DDBJ whole genome shotgun (WGS) entry which is preliminary data.</text>
</comment>
<evidence type="ECO:0000313" key="2">
    <source>
        <dbReference type="EMBL" id="MFC7081738.1"/>
    </source>
</evidence>
<name>A0ABD5WNH3_9EURY</name>
<keyword evidence="1" id="KW-0175">Coiled coil</keyword>
<keyword evidence="3" id="KW-1185">Reference proteome</keyword>
<proteinExistence type="predicted"/>
<sequence length="68" mass="7844">MVADLRDVQAVVRDAERFERLRTAAEAKAELSDAERERVASGEVAAELADLREQKERLEDVREEYPER</sequence>
<dbReference type="EMBL" id="JBHSZH010000005">
    <property type="protein sequence ID" value="MFC7081738.1"/>
    <property type="molecule type" value="Genomic_DNA"/>
</dbReference>
<accession>A0ABD5WNH3</accession>
<evidence type="ECO:0000313" key="3">
    <source>
        <dbReference type="Proteomes" id="UP001596407"/>
    </source>
</evidence>
<dbReference type="Pfam" id="PF23432">
    <property type="entry name" value="DUF7118"/>
    <property type="match status" value="1"/>
</dbReference>
<dbReference type="Proteomes" id="UP001596407">
    <property type="component" value="Unassembled WGS sequence"/>
</dbReference>
<dbReference type="InterPro" id="IPR055542">
    <property type="entry name" value="DUF7118"/>
</dbReference>
<evidence type="ECO:0000256" key="1">
    <source>
        <dbReference type="SAM" id="Coils"/>
    </source>
</evidence>
<feature type="coiled-coil region" evidence="1">
    <location>
        <begin position="41"/>
        <end position="68"/>
    </location>
</feature>
<organism evidence="2 3">
    <name type="scientific">Halorussus caseinilyticus</name>
    <dbReference type="NCBI Taxonomy" id="3034025"/>
    <lineage>
        <taxon>Archaea</taxon>
        <taxon>Methanobacteriati</taxon>
        <taxon>Methanobacteriota</taxon>
        <taxon>Stenosarchaea group</taxon>
        <taxon>Halobacteria</taxon>
        <taxon>Halobacteriales</taxon>
        <taxon>Haladaptataceae</taxon>
        <taxon>Halorussus</taxon>
    </lineage>
</organism>
<protein>
    <recommendedName>
        <fullName evidence="4">Serine--tRNA ligase</fullName>
    </recommendedName>
</protein>
<dbReference type="AlphaFoldDB" id="A0ABD5WNH3"/>
<reference evidence="2 3" key="1">
    <citation type="journal article" date="2019" name="Int. J. Syst. Evol. Microbiol.">
        <title>The Global Catalogue of Microorganisms (GCM) 10K type strain sequencing project: providing services to taxonomists for standard genome sequencing and annotation.</title>
        <authorList>
            <consortium name="The Broad Institute Genomics Platform"/>
            <consortium name="The Broad Institute Genome Sequencing Center for Infectious Disease"/>
            <person name="Wu L."/>
            <person name="Ma J."/>
        </authorList>
    </citation>
    <scope>NUCLEOTIDE SEQUENCE [LARGE SCALE GENOMIC DNA]</scope>
    <source>
        <strain evidence="2 3">DT72</strain>
    </source>
</reference>
<evidence type="ECO:0008006" key="4">
    <source>
        <dbReference type="Google" id="ProtNLM"/>
    </source>
</evidence>